<proteinExistence type="predicted"/>
<reference evidence="2 3" key="1">
    <citation type="submission" date="2018-07" db="EMBL/GenBank/DDBJ databases">
        <title>Genomic Encyclopedia of Type Strains, Phase III (KMG-III): the genomes of soil and plant-associated and newly described type strains.</title>
        <authorList>
            <person name="Whitman W."/>
        </authorList>
    </citation>
    <scope>NUCLEOTIDE SEQUENCE [LARGE SCALE GENOMIC DNA]</scope>
    <source>
        <strain evidence="2 3">CECT 8525</strain>
    </source>
</reference>
<dbReference type="Proteomes" id="UP000253345">
    <property type="component" value="Unassembled WGS sequence"/>
</dbReference>
<accession>A0A368Z2D9</accession>
<sequence length="76" mass="8250">MQLSARQIKALKNIIFESDFLQGDFQVPGKLGSGIGAVTFDSLINLGLIERGESRRHHGATGFRPTDLGRAAARQL</sequence>
<dbReference type="OrthoDB" id="7351781at2"/>
<dbReference type="EMBL" id="QPJL01000004">
    <property type="protein sequence ID" value="RCW86620.1"/>
    <property type="molecule type" value="Genomic_DNA"/>
</dbReference>
<keyword evidence="3" id="KW-1185">Reference proteome</keyword>
<gene>
    <name evidence="2" type="ORF">DFP89_1044</name>
</gene>
<evidence type="ECO:0000313" key="3">
    <source>
        <dbReference type="Proteomes" id="UP000253345"/>
    </source>
</evidence>
<evidence type="ECO:0000313" key="2">
    <source>
        <dbReference type="EMBL" id="RCW86620.1"/>
    </source>
</evidence>
<name>A0A368Z2D9_9RHOB</name>
<evidence type="ECO:0000256" key="1">
    <source>
        <dbReference type="SAM" id="MobiDB-lite"/>
    </source>
</evidence>
<dbReference type="RefSeq" id="WP_114348330.1">
    <property type="nucleotide sequence ID" value="NZ_QPJL01000004.1"/>
</dbReference>
<feature type="region of interest" description="Disordered" evidence="1">
    <location>
        <begin position="55"/>
        <end position="76"/>
    </location>
</feature>
<comment type="caution">
    <text evidence="2">The sequence shown here is derived from an EMBL/GenBank/DDBJ whole genome shotgun (WGS) entry which is preliminary data.</text>
</comment>
<organism evidence="2 3">
    <name type="scientific">Paracoccus lutimaris</name>
    <dbReference type="NCBI Taxonomy" id="1490030"/>
    <lineage>
        <taxon>Bacteria</taxon>
        <taxon>Pseudomonadati</taxon>
        <taxon>Pseudomonadota</taxon>
        <taxon>Alphaproteobacteria</taxon>
        <taxon>Rhodobacterales</taxon>
        <taxon>Paracoccaceae</taxon>
        <taxon>Paracoccus</taxon>
    </lineage>
</organism>
<dbReference type="AlphaFoldDB" id="A0A368Z2D9"/>
<protein>
    <submittedName>
        <fullName evidence="2">Uncharacterized protein</fullName>
    </submittedName>
</protein>